<feature type="region of interest" description="Disordered" evidence="1">
    <location>
        <begin position="94"/>
        <end position="113"/>
    </location>
</feature>
<evidence type="ECO:0000313" key="3">
    <source>
        <dbReference type="Proteomes" id="UP000234681"/>
    </source>
</evidence>
<name>A6JJV1_RAT</name>
<evidence type="ECO:0000313" key="4">
    <source>
        <dbReference type="RGD" id="3330"/>
    </source>
</evidence>
<reference evidence="3" key="1">
    <citation type="submission" date="2005-09" db="EMBL/GenBank/DDBJ databases">
        <authorList>
            <person name="Mural R.J."/>
            <person name="Li P.W."/>
            <person name="Adams M.D."/>
            <person name="Amanatides P.G."/>
            <person name="Baden-Tillson H."/>
            <person name="Barnstead M."/>
            <person name="Chin S.H."/>
            <person name="Dew I."/>
            <person name="Evans C.A."/>
            <person name="Ferriera S."/>
            <person name="Flanigan M."/>
            <person name="Fosler C."/>
            <person name="Glodek A."/>
            <person name="Gu Z."/>
            <person name="Holt R.A."/>
            <person name="Jennings D."/>
            <person name="Kraft C.L."/>
            <person name="Lu F."/>
            <person name="Nguyen T."/>
            <person name="Nusskern D.R."/>
            <person name="Pfannkoch C.M."/>
            <person name="Sitter C."/>
            <person name="Sutton G.G."/>
            <person name="Venter J.C."/>
            <person name="Wang Z."/>
            <person name="Woodage T."/>
            <person name="Zheng X.H."/>
            <person name="Zhong F."/>
        </authorList>
    </citation>
    <scope>NUCLEOTIDE SEQUENCE [LARGE SCALE GENOMIC DNA]</scope>
    <source>
        <strain>BN</strain>
        <strain evidence="3">Sprague-Dawley</strain>
    </source>
</reference>
<dbReference type="Proteomes" id="UP000234681">
    <property type="component" value="Chromosome 20"/>
</dbReference>
<dbReference type="EMBL" id="CH473988">
    <property type="protein sequence ID" value="EDL96967.1"/>
    <property type="molecule type" value="Genomic_DNA"/>
</dbReference>
<evidence type="ECO:0000256" key="1">
    <source>
        <dbReference type="SAM" id="MobiDB-lite"/>
    </source>
</evidence>
<sequence>MFSCPRPPPRFICTACHHHPANSSHSVRPSREERACLLASNRTLLYDAGTEMTTHSRLRGPWSNLPQGEETSSLVLDPALPLTDSVASSVAGLRRIPGVGGGGGSGSEPCHGTLVTMETVGHQDGPG</sequence>
<gene>
    <name evidence="2 4" type="primary">Pim1</name>
    <name evidence="2" type="ORF">rCG_60596</name>
</gene>
<proteinExistence type="predicted"/>
<accession>A6JJV1</accession>
<protein>
    <submittedName>
        <fullName evidence="2">Proviral integration site 1, isoform CRA_b</fullName>
    </submittedName>
</protein>
<evidence type="ECO:0000313" key="2">
    <source>
        <dbReference type="EMBL" id="EDL96967.1"/>
    </source>
</evidence>
<organism evidence="2 3">
    <name type="scientific">Rattus norvegicus</name>
    <name type="common">Rat</name>
    <dbReference type="NCBI Taxonomy" id="10116"/>
    <lineage>
        <taxon>Eukaryota</taxon>
        <taxon>Metazoa</taxon>
        <taxon>Chordata</taxon>
        <taxon>Craniata</taxon>
        <taxon>Vertebrata</taxon>
        <taxon>Euteleostomi</taxon>
        <taxon>Mammalia</taxon>
        <taxon>Eutheria</taxon>
        <taxon>Euarchontoglires</taxon>
        <taxon>Glires</taxon>
        <taxon>Rodentia</taxon>
        <taxon>Myomorpha</taxon>
        <taxon>Muroidea</taxon>
        <taxon>Muridae</taxon>
        <taxon>Murinae</taxon>
        <taxon>Rattus</taxon>
    </lineage>
</organism>
<dbReference type="AlphaFoldDB" id="A6JJV1"/>
<dbReference type="RGD" id="3330">
    <property type="gene designation" value="Pim1"/>
</dbReference>